<dbReference type="RefSeq" id="WP_106193836.1">
    <property type="nucleotide sequence ID" value="NZ_PVTF01000014.1"/>
</dbReference>
<accession>A0A2T0SPI6</accession>
<organism evidence="2 3">
    <name type="scientific">Umezawaea tangerina</name>
    <dbReference type="NCBI Taxonomy" id="84725"/>
    <lineage>
        <taxon>Bacteria</taxon>
        <taxon>Bacillati</taxon>
        <taxon>Actinomycetota</taxon>
        <taxon>Actinomycetes</taxon>
        <taxon>Pseudonocardiales</taxon>
        <taxon>Pseudonocardiaceae</taxon>
        <taxon>Umezawaea</taxon>
    </lineage>
</organism>
<protein>
    <submittedName>
        <fullName evidence="2">Uncharacterized protein</fullName>
    </submittedName>
</protein>
<name>A0A2T0SPI6_9PSEU</name>
<feature type="region of interest" description="Disordered" evidence="1">
    <location>
        <begin position="1"/>
        <end position="34"/>
    </location>
</feature>
<dbReference type="Proteomes" id="UP000239494">
    <property type="component" value="Unassembled WGS sequence"/>
</dbReference>
<dbReference type="OrthoDB" id="3691000at2"/>
<dbReference type="EMBL" id="PVTF01000014">
    <property type="protein sequence ID" value="PRY35320.1"/>
    <property type="molecule type" value="Genomic_DNA"/>
</dbReference>
<keyword evidence="3" id="KW-1185">Reference proteome</keyword>
<comment type="caution">
    <text evidence="2">The sequence shown here is derived from an EMBL/GenBank/DDBJ whole genome shotgun (WGS) entry which is preliminary data.</text>
</comment>
<evidence type="ECO:0000313" key="2">
    <source>
        <dbReference type="EMBL" id="PRY35320.1"/>
    </source>
</evidence>
<sequence>MVRTVDPTRVEQDARTRWADRDVEPAPVRDDDGRLVAVPPSERLSGISRAARIISVSDSLAEAVAALLRADGVEAVVDHVRVDPGHGDHQVMALRGPGGQVVPLQPGGTTVRVYPPSDDIQLTGEPVAAADVAAEPDGWVTAATIAAALREHLA</sequence>
<evidence type="ECO:0000256" key="1">
    <source>
        <dbReference type="SAM" id="MobiDB-lite"/>
    </source>
</evidence>
<dbReference type="AlphaFoldDB" id="A0A2T0SPI6"/>
<evidence type="ECO:0000313" key="3">
    <source>
        <dbReference type="Proteomes" id="UP000239494"/>
    </source>
</evidence>
<reference evidence="2 3" key="1">
    <citation type="submission" date="2018-03" db="EMBL/GenBank/DDBJ databases">
        <title>Genomic Encyclopedia of Archaeal and Bacterial Type Strains, Phase II (KMG-II): from individual species to whole genera.</title>
        <authorList>
            <person name="Goeker M."/>
        </authorList>
    </citation>
    <scope>NUCLEOTIDE SEQUENCE [LARGE SCALE GENOMIC DNA]</scope>
    <source>
        <strain evidence="2 3">DSM 44720</strain>
    </source>
</reference>
<proteinExistence type="predicted"/>
<gene>
    <name evidence="2" type="ORF">CLV43_114238</name>
</gene>